<feature type="repeat" description="CSPG" evidence="6">
    <location>
        <begin position="270"/>
        <end position="366"/>
    </location>
</feature>
<dbReference type="PANTHER" id="PTHR45739">
    <property type="entry name" value="MATRIX PROTEIN, PUTATIVE-RELATED"/>
    <property type="match status" value="1"/>
</dbReference>
<dbReference type="Pfam" id="PF16184">
    <property type="entry name" value="Cadherin_3"/>
    <property type="match status" value="11"/>
</dbReference>
<proteinExistence type="predicted"/>
<sequence length="1665" mass="188148">MGPLHFDASPGYFASVLLVLTCVLTTTVHGQSSMSEEMIVLANRGIVVPLGRSVYVSPDDLQIRVRPSDKCVVTVLENDPLSQRPGRLMPSSFPCNFGAQDLIYSHFGSRNPPNDVIRVQIRYDTFRETILIPLAIHVEVSFMQLEVIVRNMPITVDKLMGVSTPIDENHLEFDYARGLEQCKLSVLPRESGQPRYGFVMNDSSILQMVDCDDFLRLGVRYKHNATTNSPNKDYIPLVVEIIDPEGQVAKREYFQMLVRILDGKENERPSPEFSAKLSMEVDQFVMTALTPDVLAAEDVETPSDFLIFNITKPLAPGEGYFVSTDDRNQLITSFYQRDIRDLKIAYKPPEEDSDVRRVVFIDMQVMDSDGALSDPFILMVVVKPMNTLAPVVTTNQGIQLFEGQSRALRADSNFRVSDEDNLENVRISVANGLRHGTLTIPEGRKFFTPADLRAGSVVYTHDDSDSYSDNIIFRMNDGENTVEFLFPIWVFPEDDEAPQIQYNTMLEINKHDLAEITPFLLSATDADTDDALIRFILEPPYSEEGIFLKRQFQIPEDPDDWQFTEGVYEQIVDEFTQGDIVDGKIFYQHVGEHRSDFIMDNIKFFVVDSADPPNRSNQTTFVVKIAPVDDQLPYVYPNTSLHMDVEEFEMTEFKRRFMRYTDDDTDDRDIRYHVTTPPFDTDSNTPMESGIITFCEDPDVPVMTFTQAQVNHRKICYQPPTEELGVIPRILQFVYDVEDSNGNLLKDEKFTILLQPLDNQPPEVTNGGVQVLEGGFTVLNTEMLDVQDPDTEEENLMFVVMEIPAHGQIKMKDEVMEVGDFFTRSDIQDGNIVYYNNGEEIGDDKFMIDISDGIHHVPVKFKVGIKGVDDEVPALVGVQSEVLRIVLEVKENSVAPLSPENIRAVDPDSDDMLVKFTVERKPYEGVLLRGTEETIQFTQSDIVAGLIMYEHTGGEIGLTARDDYFELSLADPNKEIVRDGDKINKILVEVKILPHDNEAPIVSVEAPFEVLESEKATIFTRHLDATDVDTEDGDILCLIIAQPMNGYLENISPAPGSEKSRVGKPISSFTIRDIRSEHINYVQSLHKGIEPREDSFIFHCSDGLNQSPDVRFDIEIYPANDEEPEISLREFIVVEGGNLRIDLPILNVLDKDEPVDRLTFVITEQPKHGKIVRQTRDGSFRIQNFTLDDISGDSTIEYEHDDSETTSDGFAFYLIDGAHNISRTVPIKVYPLDDETPRLTINNGLQIDTAGETKLITNKMLKAEDLDSNDPDLMYFVRLKPKHGYLRMELSSGGHVNITQGGNFTQRDINKRRIEYVHNGIEGVRDLIKFDISDGLNSLIDRYFYVTVEGLDMLFPRVINKGVELPEGGMVVLTTDLLSGTDLNTPDESLTFIVTRAPGRGHLETSDMPGVPISTFTQLQLAGNKIRYVHNTQDEMKMDSFEFEVTDGYNPVTRTFRISLSDVDNRKPVLMFQTLRLKEGDNKLITPFELKAEDRDTRAEKVTFTVTQVPIHGLILFNTSRVVTVFTQEDLNQNLISYQHDGSETAEDSFSFTVTDGTHSDFFVYPDTELTTRRPQTMAIEILPIDNGIPQISINRGGSYLSELAGDHLGFRIGSRALSTEDRDSADDSLLYSVSSQPKWGYLINRAIGNRSISNWTQGENLFRS</sequence>
<organism evidence="9 10">
    <name type="scientific">Aplysia californica</name>
    <name type="common">California sea hare</name>
    <dbReference type="NCBI Taxonomy" id="6500"/>
    <lineage>
        <taxon>Eukaryota</taxon>
        <taxon>Metazoa</taxon>
        <taxon>Spiralia</taxon>
        <taxon>Lophotrochozoa</taxon>
        <taxon>Mollusca</taxon>
        <taxon>Gastropoda</taxon>
        <taxon>Heterobranchia</taxon>
        <taxon>Euthyneura</taxon>
        <taxon>Tectipleura</taxon>
        <taxon>Aplysiida</taxon>
        <taxon>Aplysioidea</taxon>
        <taxon>Aplysiidae</taxon>
        <taxon>Aplysia</taxon>
    </lineage>
</organism>
<feature type="signal peptide" evidence="7">
    <location>
        <begin position="1"/>
        <end position="30"/>
    </location>
</feature>
<keyword evidence="9" id="KW-1185">Reference proteome</keyword>
<feature type="repeat" description="CSPG" evidence="6">
    <location>
        <begin position="1354"/>
        <end position="1446"/>
    </location>
</feature>
<evidence type="ECO:0000256" key="3">
    <source>
        <dbReference type="ARBA" id="ARBA00022737"/>
    </source>
</evidence>
<evidence type="ECO:0000256" key="4">
    <source>
        <dbReference type="ARBA" id="ARBA00023180"/>
    </source>
</evidence>
<dbReference type="PROSITE" id="PS50268">
    <property type="entry name" value="CADHERIN_2"/>
    <property type="match status" value="1"/>
</dbReference>
<dbReference type="InterPro" id="IPR045658">
    <property type="entry name" value="FRAS1-rel_N"/>
</dbReference>
<reference evidence="10" key="1">
    <citation type="submission" date="2025-08" db="UniProtKB">
        <authorList>
            <consortium name="RefSeq"/>
        </authorList>
    </citation>
    <scope>IDENTIFICATION</scope>
</reference>
<evidence type="ECO:0000313" key="9">
    <source>
        <dbReference type="Proteomes" id="UP000694888"/>
    </source>
</evidence>
<dbReference type="InterPro" id="IPR051561">
    <property type="entry name" value="FRAS1_ECM"/>
</dbReference>
<dbReference type="Pfam" id="PF19309">
    <property type="entry name" value="Frem_N"/>
    <property type="match status" value="1"/>
</dbReference>
<keyword evidence="2 7" id="KW-0732">Signal</keyword>
<evidence type="ECO:0000313" key="10">
    <source>
        <dbReference type="RefSeq" id="XP_012944318.1"/>
    </source>
</evidence>
<accession>A0ABM1AB40</accession>
<feature type="repeat" description="CSPG" evidence="6">
    <location>
        <begin position="999"/>
        <end position="1101"/>
    </location>
</feature>
<evidence type="ECO:0000256" key="6">
    <source>
        <dbReference type="PROSITE-ProRule" id="PRU01201"/>
    </source>
</evidence>
<dbReference type="PROSITE" id="PS51854">
    <property type="entry name" value="CSPG"/>
    <property type="match status" value="10"/>
</dbReference>
<keyword evidence="1" id="KW-0479">Metal-binding</keyword>
<dbReference type="PANTHER" id="PTHR45739:SF8">
    <property type="entry name" value="FRAS1-RELATED EXTRACELLULAR MATRIX PROTEIN 1"/>
    <property type="match status" value="1"/>
</dbReference>
<feature type="repeat" description="CSPG" evidence="6">
    <location>
        <begin position="497"/>
        <end position="607"/>
    </location>
</feature>
<dbReference type="RefSeq" id="XP_012944318.1">
    <property type="nucleotide sequence ID" value="XM_013088864.2"/>
</dbReference>
<keyword evidence="3" id="KW-0677">Repeat</keyword>
<dbReference type="InterPro" id="IPR039005">
    <property type="entry name" value="CSPG_rpt"/>
</dbReference>
<feature type="repeat" description="CSPG" evidence="6">
    <location>
        <begin position="1122"/>
        <end position="1215"/>
    </location>
</feature>
<evidence type="ECO:0000256" key="1">
    <source>
        <dbReference type="ARBA" id="ARBA00022723"/>
    </source>
</evidence>
<feature type="repeat" description="CSPG" evidence="6">
    <location>
        <begin position="760"/>
        <end position="851"/>
    </location>
</feature>
<evidence type="ECO:0000259" key="8">
    <source>
        <dbReference type="PROSITE" id="PS50268"/>
    </source>
</evidence>
<keyword evidence="4" id="KW-0325">Glycoprotein</keyword>
<feature type="repeat" description="CSPG" evidence="6">
    <location>
        <begin position="1466"/>
        <end position="1555"/>
    </location>
</feature>
<feature type="chain" id="PRO_5045985341" evidence="7">
    <location>
        <begin position="31"/>
        <end position="1665"/>
    </location>
</feature>
<gene>
    <name evidence="10" type="primary">LOC101851898</name>
</gene>
<feature type="domain" description="Cadherin" evidence="8">
    <location>
        <begin position="521"/>
        <end position="635"/>
    </location>
</feature>
<protein>
    <submittedName>
        <fullName evidence="10">Extracellular matrix protein 3</fullName>
    </submittedName>
</protein>
<name>A0ABM1AB40_APLCA</name>
<dbReference type="Proteomes" id="UP000694888">
    <property type="component" value="Unplaced"/>
</dbReference>
<evidence type="ECO:0000256" key="7">
    <source>
        <dbReference type="SAM" id="SignalP"/>
    </source>
</evidence>
<evidence type="ECO:0000256" key="2">
    <source>
        <dbReference type="ARBA" id="ARBA00022729"/>
    </source>
</evidence>
<dbReference type="InterPro" id="IPR002126">
    <property type="entry name" value="Cadherin-like_dom"/>
</dbReference>
<evidence type="ECO:0000256" key="5">
    <source>
        <dbReference type="PROSITE-ProRule" id="PRU00043"/>
    </source>
</evidence>
<feature type="repeat" description="CSPG" evidence="6">
    <location>
        <begin position="878"/>
        <end position="970"/>
    </location>
</feature>
<feature type="repeat" description="CSPG" evidence="6">
    <location>
        <begin position="1236"/>
        <end position="1333"/>
    </location>
</feature>
<dbReference type="GeneID" id="101851898"/>
<keyword evidence="5" id="KW-0106">Calcium</keyword>
<feature type="repeat" description="CSPG" evidence="6">
    <location>
        <begin position="632"/>
        <end position="738"/>
    </location>
</feature>